<dbReference type="InterPro" id="IPR000485">
    <property type="entry name" value="AsnC-type_HTH_dom"/>
</dbReference>
<dbReference type="Gene3D" id="3.30.70.920">
    <property type="match status" value="1"/>
</dbReference>
<name>A0A1H7HWM7_9HYPH</name>
<gene>
    <name evidence="5" type="ORF">SAMN04515666_101786</name>
</gene>
<evidence type="ECO:0000259" key="4">
    <source>
        <dbReference type="PROSITE" id="PS50956"/>
    </source>
</evidence>
<evidence type="ECO:0000256" key="3">
    <source>
        <dbReference type="ARBA" id="ARBA00023163"/>
    </source>
</evidence>
<dbReference type="Pfam" id="PF13412">
    <property type="entry name" value="HTH_24"/>
    <property type="match status" value="1"/>
</dbReference>
<dbReference type="Proteomes" id="UP000199664">
    <property type="component" value="Unassembled WGS sequence"/>
</dbReference>
<dbReference type="CDD" id="cd00090">
    <property type="entry name" value="HTH_ARSR"/>
    <property type="match status" value="1"/>
</dbReference>
<dbReference type="RefSeq" id="WP_091830589.1">
    <property type="nucleotide sequence ID" value="NZ_FOAN01000001.1"/>
</dbReference>
<dbReference type="EMBL" id="FOAN01000001">
    <property type="protein sequence ID" value="SEK54544.1"/>
    <property type="molecule type" value="Genomic_DNA"/>
</dbReference>
<dbReference type="InterPro" id="IPR011008">
    <property type="entry name" value="Dimeric_a/b-barrel"/>
</dbReference>
<keyword evidence="2 5" id="KW-0238">DNA-binding</keyword>
<dbReference type="InterPro" id="IPR019887">
    <property type="entry name" value="Tscrpt_reg_AsnC/Lrp_C"/>
</dbReference>
<evidence type="ECO:0000313" key="6">
    <source>
        <dbReference type="Proteomes" id="UP000199664"/>
    </source>
</evidence>
<dbReference type="PROSITE" id="PS50956">
    <property type="entry name" value="HTH_ASNC_2"/>
    <property type="match status" value="1"/>
</dbReference>
<feature type="domain" description="HTH asnC-type" evidence="4">
    <location>
        <begin position="3"/>
        <end position="64"/>
    </location>
</feature>
<keyword evidence="1" id="KW-0805">Transcription regulation</keyword>
<dbReference type="InterPro" id="IPR011991">
    <property type="entry name" value="ArsR-like_HTH"/>
</dbReference>
<accession>A0A1H7HWM7</accession>
<dbReference type="PANTHER" id="PTHR30154">
    <property type="entry name" value="LEUCINE-RESPONSIVE REGULATORY PROTEIN"/>
    <property type="match status" value="1"/>
</dbReference>
<dbReference type="GO" id="GO:0043200">
    <property type="term" value="P:response to amino acid"/>
    <property type="evidence" value="ECO:0007669"/>
    <property type="project" value="TreeGrafter"/>
</dbReference>
<dbReference type="SUPFAM" id="SSF46785">
    <property type="entry name" value="Winged helix' DNA-binding domain"/>
    <property type="match status" value="1"/>
</dbReference>
<evidence type="ECO:0000256" key="1">
    <source>
        <dbReference type="ARBA" id="ARBA00023015"/>
    </source>
</evidence>
<proteinExistence type="predicted"/>
<protein>
    <submittedName>
        <fullName evidence="5">DNA-binding transcriptional regulator, Lrp family</fullName>
    </submittedName>
</protein>
<evidence type="ECO:0000256" key="2">
    <source>
        <dbReference type="ARBA" id="ARBA00023125"/>
    </source>
</evidence>
<dbReference type="GO" id="GO:0005829">
    <property type="term" value="C:cytosol"/>
    <property type="evidence" value="ECO:0007669"/>
    <property type="project" value="TreeGrafter"/>
</dbReference>
<dbReference type="GO" id="GO:0043565">
    <property type="term" value="F:sequence-specific DNA binding"/>
    <property type="evidence" value="ECO:0007669"/>
    <property type="project" value="InterPro"/>
</dbReference>
<dbReference type="InterPro" id="IPR036388">
    <property type="entry name" value="WH-like_DNA-bd_sf"/>
</dbReference>
<keyword evidence="6" id="KW-1185">Reference proteome</keyword>
<evidence type="ECO:0000313" key="5">
    <source>
        <dbReference type="EMBL" id="SEK54544.1"/>
    </source>
</evidence>
<dbReference type="GO" id="GO:0006355">
    <property type="term" value="P:regulation of DNA-templated transcription"/>
    <property type="evidence" value="ECO:0007669"/>
    <property type="project" value="UniProtKB-ARBA"/>
</dbReference>
<dbReference type="OrthoDB" id="9812082at2"/>
<keyword evidence="3" id="KW-0804">Transcription</keyword>
<dbReference type="InterPro" id="IPR036390">
    <property type="entry name" value="WH_DNA-bd_sf"/>
</dbReference>
<dbReference type="AlphaFoldDB" id="A0A1H7HWM7"/>
<dbReference type="PRINTS" id="PR00033">
    <property type="entry name" value="HTHASNC"/>
</dbReference>
<dbReference type="InterPro" id="IPR019888">
    <property type="entry name" value="Tscrpt_reg_AsnC-like"/>
</dbReference>
<dbReference type="PANTHER" id="PTHR30154:SF34">
    <property type="entry name" value="TRANSCRIPTIONAL REGULATOR AZLB"/>
    <property type="match status" value="1"/>
</dbReference>
<dbReference type="SMART" id="SM00344">
    <property type="entry name" value="HTH_ASNC"/>
    <property type="match status" value="1"/>
</dbReference>
<organism evidence="5 6">
    <name type="scientific">Bosea lupini</name>
    <dbReference type="NCBI Taxonomy" id="1036779"/>
    <lineage>
        <taxon>Bacteria</taxon>
        <taxon>Pseudomonadati</taxon>
        <taxon>Pseudomonadota</taxon>
        <taxon>Alphaproteobacteria</taxon>
        <taxon>Hyphomicrobiales</taxon>
        <taxon>Boseaceae</taxon>
        <taxon>Bosea</taxon>
    </lineage>
</organism>
<sequence length="152" mass="16802">MQLTDQDRKLVALLQGDARISNQDLAERAGMSASACWRRVRALEEAGVIASYRAIVDPGKAGLAFSAIVHVGLVRHEADHVATFISRVAERPEVLECFATTGEADYHLHIVCRDKDAYNEFLDNFLFRLPGIAHVRTNLVLKEIKVHGAVPV</sequence>
<reference evidence="6" key="1">
    <citation type="submission" date="2016-10" db="EMBL/GenBank/DDBJ databases">
        <authorList>
            <person name="Varghese N."/>
            <person name="Submissions S."/>
        </authorList>
    </citation>
    <scope>NUCLEOTIDE SEQUENCE [LARGE SCALE GENOMIC DNA]</scope>
    <source>
        <strain evidence="6">LMG 26383,CCUG 61248,R- 45681</strain>
    </source>
</reference>
<dbReference type="STRING" id="1036779.SAMN04515666_101786"/>
<dbReference type="Pfam" id="PF01037">
    <property type="entry name" value="AsnC_trans_reg"/>
    <property type="match status" value="1"/>
</dbReference>
<dbReference type="SUPFAM" id="SSF54909">
    <property type="entry name" value="Dimeric alpha+beta barrel"/>
    <property type="match status" value="1"/>
</dbReference>
<dbReference type="Gene3D" id="1.10.10.10">
    <property type="entry name" value="Winged helix-like DNA-binding domain superfamily/Winged helix DNA-binding domain"/>
    <property type="match status" value="1"/>
</dbReference>